<dbReference type="PANTHER" id="PTHR35011">
    <property type="entry name" value="2,3-DIKETO-L-GULONATE TRAP TRANSPORTER SMALL PERMEASE PROTEIN YIAM"/>
    <property type="match status" value="1"/>
</dbReference>
<evidence type="ECO:0000256" key="6">
    <source>
        <dbReference type="ARBA" id="ARBA00022989"/>
    </source>
</evidence>
<dbReference type="RefSeq" id="WP_146366292.1">
    <property type="nucleotide sequence ID" value="NZ_CP042263.1"/>
</dbReference>
<gene>
    <name evidence="11" type="ORF">FPZ52_14330</name>
</gene>
<evidence type="ECO:0000313" key="11">
    <source>
        <dbReference type="EMBL" id="QDY70876.1"/>
    </source>
</evidence>
<keyword evidence="7 9" id="KW-0472">Membrane</keyword>
<feature type="transmembrane region" description="Helical" evidence="9">
    <location>
        <begin position="100"/>
        <end position="121"/>
    </location>
</feature>
<dbReference type="InterPro" id="IPR007387">
    <property type="entry name" value="TRAP_DctQ"/>
</dbReference>
<keyword evidence="6 9" id="KW-1133">Transmembrane helix</keyword>
<keyword evidence="4 9" id="KW-0997">Cell inner membrane</keyword>
<keyword evidence="11" id="KW-0614">Plasmid</keyword>
<name>A0A5B8IBP4_9RHOB</name>
<dbReference type="AlphaFoldDB" id="A0A5B8IBP4"/>
<comment type="subcellular location">
    <subcellularLocation>
        <location evidence="1 9">Cell inner membrane</location>
        <topology evidence="1 9">Multi-pass membrane protein</topology>
    </subcellularLocation>
</comment>
<evidence type="ECO:0000256" key="8">
    <source>
        <dbReference type="ARBA" id="ARBA00038436"/>
    </source>
</evidence>
<accession>A0A5B8IBP4</accession>
<organism evidence="11 12">
    <name type="scientific">Qingshengfaniella alkalisoli</name>
    <dbReference type="NCBI Taxonomy" id="2599296"/>
    <lineage>
        <taxon>Bacteria</taxon>
        <taxon>Pseudomonadati</taxon>
        <taxon>Pseudomonadota</taxon>
        <taxon>Alphaproteobacteria</taxon>
        <taxon>Rhodobacterales</taxon>
        <taxon>Paracoccaceae</taxon>
        <taxon>Qingshengfaniella</taxon>
    </lineage>
</organism>
<dbReference type="KEGG" id="lit:FPZ52_14330"/>
<protein>
    <recommendedName>
        <fullName evidence="9">TRAP transporter small permease protein</fullName>
    </recommendedName>
</protein>
<evidence type="ECO:0000256" key="7">
    <source>
        <dbReference type="ARBA" id="ARBA00023136"/>
    </source>
</evidence>
<sequence length="174" mass="19250">MSFAELIPPPSRHPVLRFFDLAAFACMVVAGLQLVTLISIFGWLVFGRYVLNDTPTWVEQLALLLVVWITFLGAAAGVWTRAHLSVDFIREALPPPIRRLLYWLAVIGMIIFGACLAWQGWGLASGTWARRIPMLGIAEGWRAVPMVICGVLTVLFSCCHLVALMRGQDPAEVC</sequence>
<geneLocation type="plasmid" evidence="11 12">
    <name>unnamed2</name>
</geneLocation>
<reference evidence="11 12" key="1">
    <citation type="submission" date="2019-07" db="EMBL/GenBank/DDBJ databases">
        <title>Litoreibacter alkalisoli sp. nov., isolated from saline-alkaline soil.</title>
        <authorList>
            <person name="Wang S."/>
            <person name="Xu L."/>
            <person name="Xing Y.-T."/>
            <person name="Sun J.-Q."/>
        </authorList>
    </citation>
    <scope>NUCLEOTIDE SEQUENCE [LARGE SCALE GENOMIC DNA]</scope>
    <source>
        <strain evidence="11 12">LN3S51</strain>
        <plasmid evidence="11 12">unnamed2</plasmid>
    </source>
</reference>
<evidence type="ECO:0000256" key="4">
    <source>
        <dbReference type="ARBA" id="ARBA00022519"/>
    </source>
</evidence>
<feature type="transmembrane region" description="Helical" evidence="9">
    <location>
        <begin position="141"/>
        <end position="164"/>
    </location>
</feature>
<comment type="function">
    <text evidence="9">Part of the tripartite ATP-independent periplasmic (TRAP) transport system.</text>
</comment>
<dbReference type="Proteomes" id="UP000318483">
    <property type="component" value="Plasmid unnamed2"/>
</dbReference>
<dbReference type="GO" id="GO:0005886">
    <property type="term" value="C:plasma membrane"/>
    <property type="evidence" value="ECO:0007669"/>
    <property type="project" value="UniProtKB-SubCell"/>
</dbReference>
<comment type="subunit">
    <text evidence="9">The complex comprises the extracytoplasmic solute receptor protein and the two transmembrane proteins.</text>
</comment>
<evidence type="ECO:0000256" key="5">
    <source>
        <dbReference type="ARBA" id="ARBA00022692"/>
    </source>
</evidence>
<feature type="domain" description="Tripartite ATP-independent periplasmic transporters DctQ component" evidence="10">
    <location>
        <begin position="39"/>
        <end position="166"/>
    </location>
</feature>
<evidence type="ECO:0000256" key="2">
    <source>
        <dbReference type="ARBA" id="ARBA00022448"/>
    </source>
</evidence>
<feature type="transmembrane region" description="Helical" evidence="9">
    <location>
        <begin position="21"/>
        <end position="46"/>
    </location>
</feature>
<evidence type="ECO:0000256" key="3">
    <source>
        <dbReference type="ARBA" id="ARBA00022475"/>
    </source>
</evidence>
<evidence type="ECO:0000259" key="10">
    <source>
        <dbReference type="Pfam" id="PF04290"/>
    </source>
</evidence>
<dbReference type="GO" id="GO:0022857">
    <property type="term" value="F:transmembrane transporter activity"/>
    <property type="evidence" value="ECO:0007669"/>
    <property type="project" value="UniProtKB-UniRule"/>
</dbReference>
<evidence type="ECO:0000256" key="9">
    <source>
        <dbReference type="RuleBase" id="RU369079"/>
    </source>
</evidence>
<evidence type="ECO:0000313" key="12">
    <source>
        <dbReference type="Proteomes" id="UP000318483"/>
    </source>
</evidence>
<dbReference type="Pfam" id="PF04290">
    <property type="entry name" value="DctQ"/>
    <property type="match status" value="1"/>
</dbReference>
<comment type="similarity">
    <text evidence="8 9">Belongs to the TRAP transporter small permease family.</text>
</comment>
<feature type="transmembrane region" description="Helical" evidence="9">
    <location>
        <begin position="61"/>
        <end position="79"/>
    </location>
</feature>
<dbReference type="OrthoDB" id="4964541at2"/>
<proteinExistence type="inferred from homology"/>
<keyword evidence="2 9" id="KW-0813">Transport</keyword>
<dbReference type="EMBL" id="CP042263">
    <property type="protein sequence ID" value="QDY70876.1"/>
    <property type="molecule type" value="Genomic_DNA"/>
</dbReference>
<dbReference type="PANTHER" id="PTHR35011:SF11">
    <property type="entry name" value="TRAP TRANSPORTER SMALL PERMEASE PROTEIN"/>
    <property type="match status" value="1"/>
</dbReference>
<keyword evidence="5 9" id="KW-0812">Transmembrane</keyword>
<evidence type="ECO:0000256" key="1">
    <source>
        <dbReference type="ARBA" id="ARBA00004429"/>
    </source>
</evidence>
<keyword evidence="3" id="KW-1003">Cell membrane</keyword>
<dbReference type="GO" id="GO:0015740">
    <property type="term" value="P:C4-dicarboxylate transport"/>
    <property type="evidence" value="ECO:0007669"/>
    <property type="project" value="TreeGrafter"/>
</dbReference>
<dbReference type="InterPro" id="IPR055348">
    <property type="entry name" value="DctQ"/>
</dbReference>
<keyword evidence="12" id="KW-1185">Reference proteome</keyword>